<accession>A0A1G1VRR1</accession>
<dbReference type="AlphaFoldDB" id="A0A1G1VRR1"/>
<name>A0A1G1VRR1_9BACT</name>
<sequence>MADVERIRMAMVSRWEDLLDAQEVDVEIKKMTQAIVDGLRQGFEVAFVTLNEDGDVPVQDVQTFLSDESLVNQAGGEGDADLLLFAEWVLEQHIEQLKNPDTDLVWIKKDAHGDLAEMRFPLDELEEGTG</sequence>
<evidence type="ECO:0000313" key="2">
    <source>
        <dbReference type="Proteomes" id="UP000179233"/>
    </source>
</evidence>
<proteinExistence type="predicted"/>
<protein>
    <submittedName>
        <fullName evidence="1">Uncharacterized protein</fullName>
    </submittedName>
</protein>
<organism evidence="1 2">
    <name type="scientific">Candidatus Chisholmbacteria bacterium RIFCSPHIGHO2_01_FULL_52_32</name>
    <dbReference type="NCBI Taxonomy" id="1797591"/>
    <lineage>
        <taxon>Bacteria</taxon>
        <taxon>Candidatus Chisholmiibacteriota</taxon>
    </lineage>
</organism>
<dbReference type="Proteomes" id="UP000179233">
    <property type="component" value="Unassembled WGS sequence"/>
</dbReference>
<dbReference type="EMBL" id="MHCJ01000003">
    <property type="protein sequence ID" value="OGY18091.1"/>
    <property type="molecule type" value="Genomic_DNA"/>
</dbReference>
<comment type="caution">
    <text evidence="1">The sequence shown here is derived from an EMBL/GenBank/DDBJ whole genome shotgun (WGS) entry which is preliminary data.</text>
</comment>
<evidence type="ECO:0000313" key="1">
    <source>
        <dbReference type="EMBL" id="OGY18091.1"/>
    </source>
</evidence>
<gene>
    <name evidence="1" type="ORF">A2786_01040</name>
</gene>
<reference evidence="1 2" key="1">
    <citation type="journal article" date="2016" name="Nat. Commun.">
        <title>Thousands of microbial genomes shed light on interconnected biogeochemical processes in an aquifer system.</title>
        <authorList>
            <person name="Anantharaman K."/>
            <person name="Brown C.T."/>
            <person name="Hug L.A."/>
            <person name="Sharon I."/>
            <person name="Castelle C.J."/>
            <person name="Probst A.J."/>
            <person name="Thomas B.C."/>
            <person name="Singh A."/>
            <person name="Wilkins M.J."/>
            <person name="Karaoz U."/>
            <person name="Brodie E.L."/>
            <person name="Williams K.H."/>
            <person name="Hubbard S.S."/>
            <person name="Banfield J.F."/>
        </authorList>
    </citation>
    <scope>NUCLEOTIDE SEQUENCE [LARGE SCALE GENOMIC DNA]</scope>
</reference>